<dbReference type="SUPFAM" id="SSF53448">
    <property type="entry name" value="Nucleotide-diphospho-sugar transferases"/>
    <property type="match status" value="1"/>
</dbReference>
<organism evidence="3 4">
    <name type="scientific">Methylovirgula ligni</name>
    <dbReference type="NCBI Taxonomy" id="569860"/>
    <lineage>
        <taxon>Bacteria</taxon>
        <taxon>Pseudomonadati</taxon>
        <taxon>Pseudomonadota</taxon>
        <taxon>Alphaproteobacteria</taxon>
        <taxon>Hyphomicrobiales</taxon>
        <taxon>Beijerinckiaceae</taxon>
        <taxon>Methylovirgula</taxon>
    </lineage>
</organism>
<reference evidence="3 4" key="1">
    <citation type="submission" date="2018-08" db="EMBL/GenBank/DDBJ databases">
        <title>Genomic Encyclopedia of Type Strains, Phase IV (KMG-IV): sequencing the most valuable type-strain genomes for metagenomic binning, comparative biology and taxonomic classification.</title>
        <authorList>
            <person name="Goeker M."/>
        </authorList>
    </citation>
    <scope>NUCLEOTIDE SEQUENCE [LARGE SCALE GENOMIC DNA]</scope>
    <source>
        <strain evidence="3 4">BW863</strain>
    </source>
</reference>
<dbReference type="RefSeq" id="WP_115836256.1">
    <property type="nucleotide sequence ID" value="NZ_CP025086.1"/>
</dbReference>
<comment type="caution">
    <text evidence="3">The sequence shown here is derived from an EMBL/GenBank/DDBJ whole genome shotgun (WGS) entry which is preliminary data.</text>
</comment>
<dbReference type="Proteomes" id="UP000256900">
    <property type="component" value="Unassembled WGS sequence"/>
</dbReference>
<sequence length="368" mass="40902">MNKTSSFSRIATSNIQDEQTSTPASSGANLPLISFIVVNYNYGRFLKQCVDSIFAQTYPRIECIVVDNKSTDDSSQVIANLELSYPGLNVIREPENLGQSAACIDGFHKSRGQYVVLVDADDYYFETFAETHFLVHLTLPNAVGFTSSEMMQVVGDSVVLGNVMTASGTPFRSQCHVVEIDEVSALAKAQEVGLCRPGTLENLPLRGVRREAIEWVWSPTSGNFYRRDALALFIDCAQLRTLRCATDAFFNFAINAFTGSVLIDKPLGAYRIHGDNLFARHAALNNMCHFPIEMDEGSLAAKMALAHVIANAQRFADKCLYIRTFPQSLSILGRKAAQERSKRGLARTLRKFSLSLIKLYWEIKLRSV</sequence>
<dbReference type="Gene3D" id="3.90.550.10">
    <property type="entry name" value="Spore Coat Polysaccharide Biosynthesis Protein SpsA, Chain A"/>
    <property type="match status" value="1"/>
</dbReference>
<name>A0A3D9YZS2_9HYPH</name>
<evidence type="ECO:0000256" key="1">
    <source>
        <dbReference type="SAM" id="MobiDB-lite"/>
    </source>
</evidence>
<dbReference type="Pfam" id="PF00535">
    <property type="entry name" value="Glycos_transf_2"/>
    <property type="match status" value="1"/>
</dbReference>
<proteinExistence type="predicted"/>
<evidence type="ECO:0000313" key="4">
    <source>
        <dbReference type="Proteomes" id="UP000256900"/>
    </source>
</evidence>
<dbReference type="OrthoDB" id="174925at2"/>
<keyword evidence="4" id="KW-1185">Reference proteome</keyword>
<feature type="region of interest" description="Disordered" evidence="1">
    <location>
        <begin position="1"/>
        <end position="25"/>
    </location>
</feature>
<gene>
    <name evidence="3" type="ORF">DES32_1788</name>
</gene>
<dbReference type="PANTHER" id="PTHR43685">
    <property type="entry name" value="GLYCOSYLTRANSFERASE"/>
    <property type="match status" value="1"/>
</dbReference>
<protein>
    <submittedName>
        <fullName evidence="3">Glycosyl transferase family 2</fullName>
    </submittedName>
</protein>
<dbReference type="AlphaFoldDB" id="A0A3D9YZS2"/>
<dbReference type="InterPro" id="IPR029044">
    <property type="entry name" value="Nucleotide-diphossugar_trans"/>
</dbReference>
<dbReference type="CDD" id="cd00761">
    <property type="entry name" value="Glyco_tranf_GTA_type"/>
    <property type="match status" value="1"/>
</dbReference>
<dbReference type="InterPro" id="IPR001173">
    <property type="entry name" value="Glyco_trans_2-like"/>
</dbReference>
<dbReference type="InterPro" id="IPR050834">
    <property type="entry name" value="Glycosyltransf_2"/>
</dbReference>
<keyword evidence="3" id="KW-0808">Transferase</keyword>
<dbReference type="PANTHER" id="PTHR43685:SF11">
    <property type="entry name" value="GLYCOSYLTRANSFERASE TAGX-RELATED"/>
    <property type="match status" value="1"/>
</dbReference>
<evidence type="ECO:0000259" key="2">
    <source>
        <dbReference type="Pfam" id="PF00535"/>
    </source>
</evidence>
<evidence type="ECO:0000313" key="3">
    <source>
        <dbReference type="EMBL" id="REF88147.1"/>
    </source>
</evidence>
<dbReference type="EMBL" id="QUMO01000002">
    <property type="protein sequence ID" value="REF88147.1"/>
    <property type="molecule type" value="Genomic_DNA"/>
</dbReference>
<accession>A0A3D9YZS2</accession>
<feature type="domain" description="Glycosyltransferase 2-like" evidence="2">
    <location>
        <begin position="34"/>
        <end position="127"/>
    </location>
</feature>
<dbReference type="GO" id="GO:0016740">
    <property type="term" value="F:transferase activity"/>
    <property type="evidence" value="ECO:0007669"/>
    <property type="project" value="UniProtKB-KW"/>
</dbReference>